<feature type="compositionally biased region" description="Polar residues" evidence="1">
    <location>
        <begin position="58"/>
        <end position="79"/>
    </location>
</feature>
<evidence type="ECO:0000313" key="3">
    <source>
        <dbReference type="Proteomes" id="UP001307849"/>
    </source>
</evidence>
<comment type="caution">
    <text evidence="2">The sequence shown here is derived from an EMBL/GenBank/DDBJ whole genome shotgun (WGS) entry which is preliminary data.</text>
</comment>
<organism evidence="2 3">
    <name type="scientific">Arthrobotrys conoides</name>
    <dbReference type="NCBI Taxonomy" id="74498"/>
    <lineage>
        <taxon>Eukaryota</taxon>
        <taxon>Fungi</taxon>
        <taxon>Dikarya</taxon>
        <taxon>Ascomycota</taxon>
        <taxon>Pezizomycotina</taxon>
        <taxon>Orbiliomycetes</taxon>
        <taxon>Orbiliales</taxon>
        <taxon>Orbiliaceae</taxon>
        <taxon>Arthrobotrys</taxon>
    </lineage>
</organism>
<reference evidence="2 3" key="1">
    <citation type="submission" date="2019-10" db="EMBL/GenBank/DDBJ databases">
        <authorList>
            <person name="Palmer J.M."/>
        </authorList>
    </citation>
    <scope>NUCLEOTIDE SEQUENCE [LARGE SCALE GENOMIC DNA]</scope>
    <source>
        <strain evidence="2 3">TWF506</strain>
    </source>
</reference>
<proteinExistence type="predicted"/>
<sequence length="498" mass="54673">MCFRIYPSTRMSDTRLLFTIIYFFLIIPPTVFASKSSGNQRKGLENLAIKNNKPINKPFQSTPHSTLPSTPKVSYNAEQIESPPLKRPRRRYKSPISPQTFPGPTKATPVLTTLSGTPTKIHTWIAATEPLGVLTTYTVSTPSPKPTLVYNCNIVPALCNAAEKHLGVGVVTTTLIYDRWKSGRVDGVKVAGRTRVDERRRYACGNGRRLLSVEEQRGVLKCPAVEGVFGGEKQKVQPGEFTVQSKIVITTEVGREVVVLTTYTPAVFPGNIIMTNTYEVVGAVGTKTLRNQMAVETEVDGVMVRKGISYKFSCEEFPPATSIQGGLGAETYCVPIRQPMGFATEQNWQGSAIAGLRIYAQKSIHGFNLQQKNNYTTTNTLFEYDFEMRYSNGHGAVWVEGGGEVEYCYGPWGPNPKDCQGIQDTVRMEPDEGLGTELQIKAGIINHEVDLEVGSMNEEGISITMEGSLKNTGGLDLNPEIEILGKWDFGISIGPEGS</sequence>
<feature type="region of interest" description="Disordered" evidence="1">
    <location>
        <begin position="48"/>
        <end position="111"/>
    </location>
</feature>
<evidence type="ECO:0000313" key="2">
    <source>
        <dbReference type="EMBL" id="KAK6508623.1"/>
    </source>
</evidence>
<dbReference type="EMBL" id="JAVHJM010000008">
    <property type="protein sequence ID" value="KAK6508623.1"/>
    <property type="molecule type" value="Genomic_DNA"/>
</dbReference>
<dbReference type="AlphaFoldDB" id="A0AAN8RVZ4"/>
<gene>
    <name evidence="2" type="ORF">TWF506_010704</name>
</gene>
<name>A0AAN8RVZ4_9PEZI</name>
<protein>
    <submittedName>
        <fullName evidence="2">Uncharacterized protein</fullName>
    </submittedName>
</protein>
<evidence type="ECO:0000256" key="1">
    <source>
        <dbReference type="SAM" id="MobiDB-lite"/>
    </source>
</evidence>
<dbReference type="Proteomes" id="UP001307849">
    <property type="component" value="Unassembled WGS sequence"/>
</dbReference>
<keyword evidence="3" id="KW-1185">Reference proteome</keyword>
<accession>A0AAN8RVZ4</accession>